<dbReference type="Pfam" id="PF02776">
    <property type="entry name" value="TPP_enzyme_N"/>
    <property type="match status" value="1"/>
</dbReference>
<evidence type="ECO:0000259" key="4">
    <source>
        <dbReference type="Pfam" id="PF02775"/>
    </source>
</evidence>
<dbReference type="GO" id="GO:0009099">
    <property type="term" value="P:L-valine biosynthetic process"/>
    <property type="evidence" value="ECO:0007669"/>
    <property type="project" value="TreeGrafter"/>
</dbReference>
<evidence type="ECO:0000256" key="3">
    <source>
        <dbReference type="ARBA" id="ARBA00023052"/>
    </source>
</evidence>
<dbReference type="GO" id="GO:0003984">
    <property type="term" value="F:acetolactate synthase activity"/>
    <property type="evidence" value="ECO:0007669"/>
    <property type="project" value="TreeGrafter"/>
</dbReference>
<protein>
    <submittedName>
        <fullName evidence="6">Thiamine pyrophosphate-binding protein</fullName>
    </submittedName>
</protein>
<dbReference type="GO" id="GO:0009097">
    <property type="term" value="P:isoleucine biosynthetic process"/>
    <property type="evidence" value="ECO:0007669"/>
    <property type="project" value="TreeGrafter"/>
</dbReference>
<feature type="domain" description="Thiamine pyrophosphate enzyme TPP-binding" evidence="4">
    <location>
        <begin position="382"/>
        <end position="527"/>
    </location>
</feature>
<dbReference type="InterPro" id="IPR029035">
    <property type="entry name" value="DHS-like_NAD/FAD-binding_dom"/>
</dbReference>
<dbReference type="InterPro" id="IPR045229">
    <property type="entry name" value="TPP_enz"/>
</dbReference>
<dbReference type="FunFam" id="3.40.50.970:FF:000007">
    <property type="entry name" value="Acetolactate synthase"/>
    <property type="match status" value="1"/>
</dbReference>
<evidence type="ECO:0000256" key="1">
    <source>
        <dbReference type="ARBA" id="ARBA00001964"/>
    </source>
</evidence>
<dbReference type="Pfam" id="PF02775">
    <property type="entry name" value="TPP_enzyme_C"/>
    <property type="match status" value="1"/>
</dbReference>
<reference evidence="6 7" key="1">
    <citation type="submission" date="2018-08" db="EMBL/GenBank/DDBJ databases">
        <title>Draft genome sequence of Rhodobacter sphaeroides FY.</title>
        <authorList>
            <person name="Rayyan A."/>
            <person name="Meyer T.E."/>
            <person name="Kyndt J.A."/>
        </authorList>
    </citation>
    <scope>NUCLEOTIDE SEQUENCE [LARGE SCALE GENOMIC DNA]</scope>
    <source>
        <strain evidence="6 7">FY</strain>
    </source>
</reference>
<keyword evidence="3" id="KW-0786">Thiamine pyrophosphate</keyword>
<comment type="caution">
    <text evidence="6">The sequence shown here is derived from an EMBL/GenBank/DDBJ whole genome shotgun (WGS) entry which is preliminary data.</text>
</comment>
<dbReference type="GO" id="GO:0030976">
    <property type="term" value="F:thiamine pyrophosphate binding"/>
    <property type="evidence" value="ECO:0007669"/>
    <property type="project" value="InterPro"/>
</dbReference>
<comment type="similarity">
    <text evidence="2">Belongs to the TPP enzyme family.</text>
</comment>
<dbReference type="InterPro" id="IPR012001">
    <property type="entry name" value="Thiamin_PyroP_enz_TPP-bd_dom"/>
</dbReference>
<evidence type="ECO:0000313" key="6">
    <source>
        <dbReference type="EMBL" id="RHZ98873.1"/>
    </source>
</evidence>
<dbReference type="PANTHER" id="PTHR18968:SF166">
    <property type="entry name" value="2-HYDROXYACYL-COA LYASE 2"/>
    <property type="match status" value="1"/>
</dbReference>
<dbReference type="PANTHER" id="PTHR18968">
    <property type="entry name" value="THIAMINE PYROPHOSPHATE ENZYMES"/>
    <property type="match status" value="1"/>
</dbReference>
<gene>
    <name evidence="6" type="ORF">D1114_00415</name>
</gene>
<dbReference type="RefSeq" id="WP_118999160.1">
    <property type="nucleotide sequence ID" value="NZ_QWGP01000001.1"/>
</dbReference>
<proteinExistence type="inferred from homology"/>
<dbReference type="Gene3D" id="3.40.50.1220">
    <property type="entry name" value="TPP-binding domain"/>
    <property type="match status" value="1"/>
</dbReference>
<accession>A0AAX1US63</accession>
<sequence length="550" mass="56915">MNDRRPFLLRGADLLVSTLVDCGVTRIFSLSGNQIMPLYDACLGSGIEIVHVRHEAAAVFMAEGWAQLTGEVGVALVTAGPGAANAVGPLMSARQSETPLLLLSGDSPRAQDGMGAFQTLDQVAATAPFTKHSARVGSVPTLAHELRAALTLARAGRPGPVHLALPQDLLTQRAEGVPGSSRTAAATVPASERETARLAAEIAEARRPLIVTSGLLSSTRGGDLARRLGQKLAVPVVALESPRGLRDPAQPGLRQRMAEADLVISLGKSVDYMLDFGRATSADCGWIVVEPEDGAGEEAVRNLGPKLRRLIAADPRALAQGLADLPEAGCDAARRDWCARFGRRPAPPVLDETPGPIDSGLLCATLSDVLGADGGETILVSDGGEFGQWAQALVRADRRLINGPAGGIGGALGHAVAASLACPEARIAVASGDGSIGFHLAELETAVRAGAAFVVVIGNDRRWNAEHLLQLREFGPDRVHGCELSGARYDLVAAALGGTGAHVTCRSELRGALRRAFAAGGVVLVNVEIEGRAAPSGEEPEAAETAQPDG</sequence>
<name>A0AAX1US63_CERSP</name>
<evidence type="ECO:0000256" key="2">
    <source>
        <dbReference type="ARBA" id="ARBA00007812"/>
    </source>
</evidence>
<dbReference type="SUPFAM" id="SSF52518">
    <property type="entry name" value="Thiamin diphosphate-binding fold (THDP-binding)"/>
    <property type="match status" value="2"/>
</dbReference>
<dbReference type="Gene3D" id="3.40.50.970">
    <property type="match status" value="2"/>
</dbReference>
<dbReference type="AlphaFoldDB" id="A0AAX1US63"/>
<comment type="cofactor">
    <cofactor evidence="1">
        <name>thiamine diphosphate</name>
        <dbReference type="ChEBI" id="CHEBI:58937"/>
    </cofactor>
</comment>
<feature type="domain" description="Thiamine pyrophosphate enzyme N-terminal TPP-binding" evidence="5">
    <location>
        <begin position="10"/>
        <end position="124"/>
    </location>
</feature>
<dbReference type="GO" id="GO:0005948">
    <property type="term" value="C:acetolactate synthase complex"/>
    <property type="evidence" value="ECO:0007669"/>
    <property type="project" value="TreeGrafter"/>
</dbReference>
<dbReference type="SUPFAM" id="SSF52467">
    <property type="entry name" value="DHS-like NAD/FAD-binding domain"/>
    <property type="match status" value="1"/>
</dbReference>
<organism evidence="6 7">
    <name type="scientific">Cereibacter sphaeroides</name>
    <name type="common">Rhodobacter sphaeroides</name>
    <dbReference type="NCBI Taxonomy" id="1063"/>
    <lineage>
        <taxon>Bacteria</taxon>
        <taxon>Pseudomonadati</taxon>
        <taxon>Pseudomonadota</taxon>
        <taxon>Alphaproteobacteria</taxon>
        <taxon>Rhodobacterales</taxon>
        <taxon>Paracoccaceae</taxon>
        <taxon>Cereibacter</taxon>
    </lineage>
</organism>
<dbReference type="InterPro" id="IPR029061">
    <property type="entry name" value="THDP-binding"/>
</dbReference>
<dbReference type="EMBL" id="QWGP01000001">
    <property type="protein sequence ID" value="RHZ98873.1"/>
    <property type="molecule type" value="Genomic_DNA"/>
</dbReference>
<evidence type="ECO:0000313" key="7">
    <source>
        <dbReference type="Proteomes" id="UP000266305"/>
    </source>
</evidence>
<dbReference type="InterPro" id="IPR011766">
    <property type="entry name" value="TPP_enzyme_TPP-bd"/>
</dbReference>
<evidence type="ECO:0000259" key="5">
    <source>
        <dbReference type="Pfam" id="PF02776"/>
    </source>
</evidence>
<dbReference type="Proteomes" id="UP000266305">
    <property type="component" value="Unassembled WGS sequence"/>
</dbReference>
<dbReference type="GO" id="GO:0050660">
    <property type="term" value="F:flavin adenine dinucleotide binding"/>
    <property type="evidence" value="ECO:0007669"/>
    <property type="project" value="TreeGrafter"/>
</dbReference>
<dbReference type="CDD" id="cd07035">
    <property type="entry name" value="TPP_PYR_POX_like"/>
    <property type="match status" value="1"/>
</dbReference>